<feature type="region of interest" description="Disordered" evidence="1">
    <location>
        <begin position="200"/>
        <end position="262"/>
    </location>
</feature>
<name>A0A914P153_9BILA</name>
<keyword evidence="2" id="KW-1185">Reference proteome</keyword>
<dbReference type="Proteomes" id="UP000887578">
    <property type="component" value="Unplaced"/>
</dbReference>
<evidence type="ECO:0000256" key="1">
    <source>
        <dbReference type="SAM" id="MobiDB-lite"/>
    </source>
</evidence>
<evidence type="ECO:0000313" key="3">
    <source>
        <dbReference type="WBParaSite" id="PDA_v2.g10931.t1"/>
    </source>
</evidence>
<feature type="region of interest" description="Disordered" evidence="1">
    <location>
        <begin position="28"/>
        <end position="53"/>
    </location>
</feature>
<dbReference type="WBParaSite" id="PDA_v2.g10931.t1">
    <property type="protein sequence ID" value="PDA_v2.g10931.t1"/>
    <property type="gene ID" value="PDA_v2.g10931"/>
</dbReference>
<accession>A0A914P153</accession>
<feature type="compositionally biased region" description="Acidic residues" evidence="1">
    <location>
        <begin position="28"/>
        <end position="37"/>
    </location>
</feature>
<dbReference type="AlphaFoldDB" id="A0A914P153"/>
<sequence>MMTEKVHLTNQQTRFDDNNIEYQNALEEGELESDDDGTCVKREPVSPNENVAKTPKKIDATVYKNVQAGTSSAADADMDNVATDFDVSKVNQERTKRKAESDFDHEVKKPKAECCDSSKSVSSSPKKASTPQYQYVSSLWGDYKIPKKGSASSEVKSRQQPSSFPNSGSSAGISNATLLGKFYEDYYSSSKSKPYYSIQPAAAPTKSQKKSIKSSSHSPRPITGGKTFKMKSVKSSSHSPRPITGGKSFKMSSLRHHKNCKPQRDEFPQCELLTDNGIKMIIRFSKKV</sequence>
<feature type="region of interest" description="Disordered" evidence="1">
    <location>
        <begin position="70"/>
        <end position="173"/>
    </location>
</feature>
<reference evidence="3" key="1">
    <citation type="submission" date="2022-11" db="UniProtKB">
        <authorList>
            <consortium name="WormBaseParasite"/>
        </authorList>
    </citation>
    <scope>IDENTIFICATION</scope>
</reference>
<feature type="compositionally biased region" description="Polar residues" evidence="1">
    <location>
        <begin position="150"/>
        <end position="173"/>
    </location>
</feature>
<proteinExistence type="predicted"/>
<feature type="compositionally biased region" description="Low complexity" evidence="1">
    <location>
        <begin position="117"/>
        <end position="129"/>
    </location>
</feature>
<protein>
    <submittedName>
        <fullName evidence="3">Uncharacterized protein</fullName>
    </submittedName>
</protein>
<feature type="compositionally biased region" description="Basic and acidic residues" evidence="1">
    <location>
        <begin position="91"/>
        <end position="116"/>
    </location>
</feature>
<evidence type="ECO:0000313" key="2">
    <source>
        <dbReference type="Proteomes" id="UP000887578"/>
    </source>
</evidence>
<organism evidence="2 3">
    <name type="scientific">Panagrolaimus davidi</name>
    <dbReference type="NCBI Taxonomy" id="227884"/>
    <lineage>
        <taxon>Eukaryota</taxon>
        <taxon>Metazoa</taxon>
        <taxon>Ecdysozoa</taxon>
        <taxon>Nematoda</taxon>
        <taxon>Chromadorea</taxon>
        <taxon>Rhabditida</taxon>
        <taxon>Tylenchina</taxon>
        <taxon>Panagrolaimomorpha</taxon>
        <taxon>Panagrolaimoidea</taxon>
        <taxon>Panagrolaimidae</taxon>
        <taxon>Panagrolaimus</taxon>
    </lineage>
</organism>